<dbReference type="PANTHER" id="PTHR35990:SF1">
    <property type="entry name" value="GAG1AT PROTEIN"/>
    <property type="match status" value="1"/>
</dbReference>
<feature type="transmembrane region" description="Helical" evidence="1">
    <location>
        <begin position="36"/>
        <end position="54"/>
    </location>
</feature>
<comment type="caution">
    <text evidence="2">The sequence shown here is derived from an EMBL/GenBank/DDBJ whole genome shotgun (WGS) entry which is preliminary data.</text>
</comment>
<evidence type="ECO:0000256" key="1">
    <source>
        <dbReference type="SAM" id="Phobius"/>
    </source>
</evidence>
<keyword evidence="1" id="KW-0812">Transmembrane</keyword>
<keyword evidence="1" id="KW-0472">Membrane</keyword>
<reference evidence="2 3" key="1">
    <citation type="journal article" date="2020" name="BMC Genomics">
        <title>Intraspecific diversification of the crop wild relative Brassica cretica Lam. using demographic model selection.</title>
        <authorList>
            <person name="Kioukis A."/>
            <person name="Michalopoulou V.A."/>
            <person name="Briers L."/>
            <person name="Pirintsos S."/>
            <person name="Studholme D.J."/>
            <person name="Pavlidis P."/>
            <person name="Sarris P.F."/>
        </authorList>
    </citation>
    <scope>NUCLEOTIDE SEQUENCE [LARGE SCALE GENOMIC DNA]</scope>
    <source>
        <strain evidence="3">cv. PFS-1207/04</strain>
    </source>
</reference>
<keyword evidence="1" id="KW-1133">Transmembrane helix</keyword>
<accession>A0ABQ7AXE7</accession>
<dbReference type="PANTHER" id="PTHR35990">
    <property type="entry name" value="GAG1AT PROTEIN"/>
    <property type="match status" value="1"/>
</dbReference>
<gene>
    <name evidence="2" type="ORF">DY000_02062119</name>
</gene>
<evidence type="ECO:0000313" key="3">
    <source>
        <dbReference type="Proteomes" id="UP000266723"/>
    </source>
</evidence>
<dbReference type="Proteomes" id="UP000266723">
    <property type="component" value="Unassembled WGS sequence"/>
</dbReference>
<dbReference type="EMBL" id="QGKV02001556">
    <property type="protein sequence ID" value="KAF3518851.1"/>
    <property type="molecule type" value="Genomic_DNA"/>
</dbReference>
<proteinExistence type="predicted"/>
<organism evidence="2 3">
    <name type="scientific">Brassica cretica</name>
    <name type="common">Mustard</name>
    <dbReference type="NCBI Taxonomy" id="69181"/>
    <lineage>
        <taxon>Eukaryota</taxon>
        <taxon>Viridiplantae</taxon>
        <taxon>Streptophyta</taxon>
        <taxon>Embryophyta</taxon>
        <taxon>Tracheophyta</taxon>
        <taxon>Spermatophyta</taxon>
        <taxon>Magnoliopsida</taxon>
        <taxon>eudicotyledons</taxon>
        <taxon>Gunneridae</taxon>
        <taxon>Pentapetalae</taxon>
        <taxon>rosids</taxon>
        <taxon>malvids</taxon>
        <taxon>Brassicales</taxon>
        <taxon>Brassicaceae</taxon>
        <taxon>Brassiceae</taxon>
        <taxon>Brassica</taxon>
    </lineage>
</organism>
<name>A0ABQ7AXE7_BRACR</name>
<evidence type="ECO:0008006" key="4">
    <source>
        <dbReference type="Google" id="ProtNLM"/>
    </source>
</evidence>
<evidence type="ECO:0000313" key="2">
    <source>
        <dbReference type="EMBL" id="KAF3518851.1"/>
    </source>
</evidence>
<keyword evidence="3" id="KW-1185">Reference proteome</keyword>
<protein>
    <recommendedName>
        <fullName evidence="4">Transmembrane protein</fullName>
    </recommendedName>
</protein>
<sequence>MGNETKSNGASSLGGGGGGFRAKMEHYVYSGEKKHVLAGIGIFTVIFGIPWYLMNRGPFFRSRSTGFLLTSDNNKESRYFSSSNVSSYDDLI</sequence>